<dbReference type="AlphaFoldDB" id="A0A2K5HXS8"/>
<evidence type="ECO:0000313" key="3">
    <source>
        <dbReference type="Proteomes" id="UP000233080"/>
    </source>
</evidence>
<keyword evidence="3" id="KW-1185">Reference proteome</keyword>
<feature type="region of interest" description="Disordered" evidence="1">
    <location>
        <begin position="75"/>
        <end position="94"/>
    </location>
</feature>
<dbReference type="Proteomes" id="UP000233080">
    <property type="component" value="Unassembled WGS sequence"/>
</dbReference>
<feature type="region of interest" description="Disordered" evidence="1">
    <location>
        <begin position="29"/>
        <end position="49"/>
    </location>
</feature>
<evidence type="ECO:0000256" key="1">
    <source>
        <dbReference type="SAM" id="MobiDB-lite"/>
    </source>
</evidence>
<reference evidence="2" key="2">
    <citation type="submission" date="2025-09" db="UniProtKB">
        <authorList>
            <consortium name="Ensembl"/>
        </authorList>
    </citation>
    <scope>IDENTIFICATION</scope>
</reference>
<dbReference type="PRINTS" id="PR02045">
    <property type="entry name" value="F138DOMAIN"/>
</dbReference>
<reference evidence="2" key="1">
    <citation type="submission" date="2025-08" db="UniProtKB">
        <authorList>
            <consortium name="Ensembl"/>
        </authorList>
    </citation>
    <scope>IDENTIFICATION</scope>
</reference>
<name>A0A2K5HXS8_COLAP</name>
<evidence type="ECO:0000313" key="2">
    <source>
        <dbReference type="Ensembl" id="ENSCANP00000009165.1"/>
    </source>
</evidence>
<organism evidence="2 3">
    <name type="scientific">Colobus angolensis palliatus</name>
    <name type="common">Peters' Angolan colobus</name>
    <dbReference type="NCBI Taxonomy" id="336983"/>
    <lineage>
        <taxon>Eukaryota</taxon>
        <taxon>Metazoa</taxon>
        <taxon>Chordata</taxon>
        <taxon>Craniata</taxon>
        <taxon>Vertebrata</taxon>
        <taxon>Euteleostomi</taxon>
        <taxon>Mammalia</taxon>
        <taxon>Eutheria</taxon>
        <taxon>Euarchontoglires</taxon>
        <taxon>Primates</taxon>
        <taxon>Haplorrhini</taxon>
        <taxon>Catarrhini</taxon>
        <taxon>Cercopithecidae</taxon>
        <taxon>Colobinae</taxon>
        <taxon>Colobus</taxon>
    </lineage>
</organism>
<accession>A0A2K5HXS8</accession>
<protein>
    <submittedName>
        <fullName evidence="2">Uncharacterized protein</fullName>
    </submittedName>
</protein>
<dbReference type="Ensembl" id="ENSCANT00000032034.1">
    <property type="protein sequence ID" value="ENSCANP00000009165.1"/>
    <property type="gene ID" value="ENSCANG00000026223.1"/>
</dbReference>
<feature type="compositionally biased region" description="Polar residues" evidence="1">
    <location>
        <begin position="80"/>
        <end position="94"/>
    </location>
</feature>
<proteinExistence type="predicted"/>
<sequence length="115" mass="12708">MTYSLPYRSESLTAESRLVHASPNYRLIKSRSESDLSQPESDEEGYTLSGRRNVDLDLAASQRKRETGFRHVAQAGLELGSSNPPTLASQSAGSTEMSHRAWPRILCACLPLPIF</sequence>